<reference evidence="1 2" key="1">
    <citation type="journal article" date="2016" name="Nat. Commun.">
        <title>Thousands of microbial genomes shed light on interconnected biogeochemical processes in an aquifer system.</title>
        <authorList>
            <person name="Anantharaman K."/>
            <person name="Brown C.T."/>
            <person name="Hug L.A."/>
            <person name="Sharon I."/>
            <person name="Castelle C.J."/>
            <person name="Probst A.J."/>
            <person name="Thomas B.C."/>
            <person name="Singh A."/>
            <person name="Wilkins M.J."/>
            <person name="Karaoz U."/>
            <person name="Brodie E.L."/>
            <person name="Williams K.H."/>
            <person name="Hubbard S.S."/>
            <person name="Banfield J.F."/>
        </authorList>
    </citation>
    <scope>NUCLEOTIDE SEQUENCE [LARGE SCALE GENOMIC DNA]</scope>
</reference>
<sequence>MQFIRIGEKVISKEKLNKEINKILELRTKGVTQQGVARKLGVERTFVSRLESLGEIRKGNKIALIGFPIKNKEEITLLAEKLGIEYVLLLTQKERFEFIEKKGKNELFDEVMKIIVNLADFDLIIFLGSDMRVPIVEKIFSVQVIGIVIGHSPIKESKYVNPEKIIEIVRQIKN</sequence>
<evidence type="ECO:0000313" key="2">
    <source>
        <dbReference type="Proteomes" id="UP000177701"/>
    </source>
</evidence>
<protein>
    <submittedName>
        <fullName evidence="1">Transcriptional regulator</fullName>
    </submittedName>
</protein>
<evidence type="ECO:0000313" key="1">
    <source>
        <dbReference type="EMBL" id="OGD15555.1"/>
    </source>
</evidence>
<organism evidence="1 2">
    <name type="scientific">Candidatus Sediminicultor quintus</name>
    <dbReference type="NCBI Taxonomy" id="1797291"/>
    <lineage>
        <taxon>Bacteria</taxon>
        <taxon>Pseudomonadati</taxon>
        <taxon>Atribacterota</taxon>
        <taxon>Candidatus Phoenicimicrobiia</taxon>
        <taxon>Candidatus Pheonicimicrobiales</taxon>
        <taxon>Candidatus Phoenicimicrobiaceae</taxon>
        <taxon>Candidatus Sediminicultor</taxon>
    </lineage>
</organism>
<name>A0A1F5AAM6_9BACT</name>
<gene>
    <name evidence="1" type="ORF">A2V47_01690</name>
</gene>
<dbReference type="Proteomes" id="UP000177701">
    <property type="component" value="Unassembled WGS sequence"/>
</dbReference>
<dbReference type="EMBL" id="MEYH01000053">
    <property type="protein sequence ID" value="OGD15555.1"/>
    <property type="molecule type" value="Genomic_DNA"/>
</dbReference>
<comment type="caution">
    <text evidence="1">The sequence shown here is derived from an EMBL/GenBank/DDBJ whole genome shotgun (WGS) entry which is preliminary data.</text>
</comment>
<proteinExistence type="predicted"/>
<dbReference type="AlphaFoldDB" id="A0A1F5AAM6"/>
<dbReference type="STRING" id="1797291.A2V47_01690"/>
<accession>A0A1F5AAM6</accession>